<dbReference type="Gene3D" id="2.30.42.10">
    <property type="match status" value="1"/>
</dbReference>
<dbReference type="OrthoDB" id="2356897at2"/>
<keyword evidence="1" id="KW-0472">Membrane</keyword>
<dbReference type="GO" id="GO:0006508">
    <property type="term" value="P:proteolysis"/>
    <property type="evidence" value="ECO:0007669"/>
    <property type="project" value="InterPro"/>
</dbReference>
<dbReference type="GO" id="GO:0004252">
    <property type="term" value="F:serine-type endopeptidase activity"/>
    <property type="evidence" value="ECO:0007669"/>
    <property type="project" value="InterPro"/>
</dbReference>
<accession>A0A4Q2JTI5</accession>
<dbReference type="EMBL" id="SDPL01000054">
    <property type="protein sequence ID" value="RXZ49857.1"/>
    <property type="molecule type" value="Genomic_DNA"/>
</dbReference>
<dbReference type="InterPro" id="IPR008269">
    <property type="entry name" value="Lon_proteolytic"/>
</dbReference>
<comment type="caution">
    <text evidence="3">The sequence shown here is derived from an EMBL/GenBank/DDBJ whole genome shotgun (WGS) entry which is preliminary data.</text>
</comment>
<dbReference type="InterPro" id="IPR036034">
    <property type="entry name" value="PDZ_sf"/>
</dbReference>
<sequence length="380" mass="39195">MTLFGGPGDDRSAPDPTSERAAVARRSRRERIGWTAVAVAAVIGLGLALLPSPYVIQQAGPVYDTLGTTEVDGEEVPLIEVPGEETFPTEGSLDLLTVSAIGRPGATPGWLDVAAAWIDPRRAALPVEVLYPPGISTEDRDAANEAQMVDSQQDAIAAALVELGYDFPRDVVVQGVGEGTPAEGVIEEGDVIRSVDGTEVDSVDELRTALGVHGTESPAEIGIVRDGEALTVEATPAENGGNAVLGVGVRMRYEFPIDVEIQLNDVGGPSAGMMFALGIVDTLTPGAMTGGENVAGTGTIDSDGTVGSIGGIRQKLWGAVDAEAEWFLAPEANCDEVVGNVPDGLEVFAVGTLEEARSVVETIGEGGDTSAFRSCESVVG</sequence>
<feature type="domain" description="PDZ" evidence="2">
    <location>
        <begin position="148"/>
        <end position="227"/>
    </location>
</feature>
<dbReference type="SUPFAM" id="SSF54211">
    <property type="entry name" value="Ribosomal protein S5 domain 2-like"/>
    <property type="match status" value="1"/>
</dbReference>
<gene>
    <name evidence="3" type="ORF">ESO86_04920</name>
</gene>
<dbReference type="Pfam" id="PF13180">
    <property type="entry name" value="PDZ_2"/>
    <property type="match status" value="1"/>
</dbReference>
<dbReference type="SUPFAM" id="SSF50156">
    <property type="entry name" value="PDZ domain-like"/>
    <property type="match status" value="1"/>
</dbReference>
<dbReference type="Proteomes" id="UP000292881">
    <property type="component" value="Unassembled WGS sequence"/>
</dbReference>
<evidence type="ECO:0000313" key="3">
    <source>
        <dbReference type="EMBL" id="RXZ49857.1"/>
    </source>
</evidence>
<keyword evidence="4" id="KW-1185">Reference proteome</keyword>
<reference evidence="3 4" key="1">
    <citation type="submission" date="2019-01" db="EMBL/GenBank/DDBJ databases">
        <authorList>
            <person name="Li J."/>
        </authorList>
    </citation>
    <scope>NUCLEOTIDE SEQUENCE [LARGE SCALE GENOMIC DNA]</scope>
    <source>
        <strain evidence="3 4">CGMCC 4.7180</strain>
    </source>
</reference>
<dbReference type="Pfam" id="PF05362">
    <property type="entry name" value="Lon_C"/>
    <property type="match status" value="1"/>
</dbReference>
<dbReference type="PROSITE" id="PS50106">
    <property type="entry name" value="PDZ"/>
    <property type="match status" value="1"/>
</dbReference>
<proteinExistence type="predicted"/>
<organism evidence="3 4">
    <name type="scientific">Agromyces binzhouensis</name>
    <dbReference type="NCBI Taxonomy" id="1817495"/>
    <lineage>
        <taxon>Bacteria</taxon>
        <taxon>Bacillati</taxon>
        <taxon>Actinomycetota</taxon>
        <taxon>Actinomycetes</taxon>
        <taxon>Micrococcales</taxon>
        <taxon>Microbacteriaceae</taxon>
        <taxon>Agromyces</taxon>
    </lineage>
</organism>
<name>A0A4Q2JTI5_9MICO</name>
<dbReference type="InterPro" id="IPR020568">
    <property type="entry name" value="Ribosomal_Su5_D2-typ_SF"/>
</dbReference>
<keyword evidence="1" id="KW-0812">Transmembrane</keyword>
<dbReference type="InterPro" id="IPR001478">
    <property type="entry name" value="PDZ"/>
</dbReference>
<evidence type="ECO:0000259" key="2">
    <source>
        <dbReference type="PROSITE" id="PS50106"/>
    </source>
</evidence>
<dbReference type="InterPro" id="IPR014721">
    <property type="entry name" value="Ribsml_uS5_D2-typ_fold_subgr"/>
</dbReference>
<keyword evidence="1" id="KW-1133">Transmembrane helix</keyword>
<dbReference type="RefSeq" id="WP_129233762.1">
    <property type="nucleotide sequence ID" value="NZ_SDPL01000054.1"/>
</dbReference>
<feature type="transmembrane region" description="Helical" evidence="1">
    <location>
        <begin position="32"/>
        <end position="50"/>
    </location>
</feature>
<dbReference type="Gene3D" id="3.30.230.10">
    <property type="match status" value="1"/>
</dbReference>
<dbReference type="AlphaFoldDB" id="A0A4Q2JTI5"/>
<protein>
    <submittedName>
        <fullName evidence="3">PDZ domain-containing protein</fullName>
    </submittedName>
</protein>
<dbReference type="GO" id="GO:0004176">
    <property type="term" value="F:ATP-dependent peptidase activity"/>
    <property type="evidence" value="ECO:0007669"/>
    <property type="project" value="InterPro"/>
</dbReference>
<evidence type="ECO:0000256" key="1">
    <source>
        <dbReference type="SAM" id="Phobius"/>
    </source>
</evidence>
<evidence type="ECO:0000313" key="4">
    <source>
        <dbReference type="Proteomes" id="UP000292881"/>
    </source>
</evidence>